<keyword evidence="2" id="KW-1185">Reference proteome</keyword>
<dbReference type="Proteomes" id="UP000219559">
    <property type="component" value="Unassembled WGS sequence"/>
</dbReference>
<reference evidence="1 2" key="1">
    <citation type="submission" date="2017-04" db="EMBL/GenBank/DDBJ databases">
        <title>A new member of the family Flavobacteriaceae isolated from ascidians.</title>
        <authorList>
            <person name="Chen L."/>
        </authorList>
    </citation>
    <scope>NUCLEOTIDE SEQUENCE [LARGE SCALE GENOMIC DNA]</scope>
    <source>
        <strain evidence="1 2">HQA918</strain>
    </source>
</reference>
<protein>
    <submittedName>
        <fullName evidence="1">Uncharacterized protein</fullName>
    </submittedName>
</protein>
<proteinExistence type="predicted"/>
<organism evidence="1 2">
    <name type="scientific">Sediminicola luteus</name>
    <dbReference type="NCBI Taxonomy" id="319238"/>
    <lineage>
        <taxon>Bacteria</taxon>
        <taxon>Pseudomonadati</taxon>
        <taxon>Bacteroidota</taxon>
        <taxon>Flavobacteriia</taxon>
        <taxon>Flavobacteriales</taxon>
        <taxon>Flavobacteriaceae</taxon>
        <taxon>Sediminicola</taxon>
    </lineage>
</organism>
<sequence length="124" mass="14369">MYLLGLFNPLVLEVLHQVSHYASSEDHSHGFFSDHSEIDYSAIESMAVHSHMTLDEFKDLLILNDTEDKDVEDSPSFKFQKHYSKRNPYTLFNGYMTDSKKQWFYCAPLAKGYAQLCLRPPKNG</sequence>
<name>A0A2A4GBT8_9FLAO</name>
<accession>A0A2A4GBT8</accession>
<evidence type="ECO:0000313" key="1">
    <source>
        <dbReference type="EMBL" id="PCE66067.1"/>
    </source>
</evidence>
<comment type="caution">
    <text evidence="1">The sequence shown here is derived from an EMBL/GenBank/DDBJ whole genome shotgun (WGS) entry which is preliminary data.</text>
</comment>
<dbReference type="AlphaFoldDB" id="A0A2A4GBT8"/>
<dbReference type="EMBL" id="NBWU01000001">
    <property type="protein sequence ID" value="PCE66067.1"/>
    <property type="molecule type" value="Genomic_DNA"/>
</dbReference>
<gene>
    <name evidence="1" type="ORF">B7P33_01835</name>
</gene>
<evidence type="ECO:0000313" key="2">
    <source>
        <dbReference type="Proteomes" id="UP000219559"/>
    </source>
</evidence>